<proteinExistence type="inferred from homology"/>
<evidence type="ECO:0000256" key="23">
    <source>
        <dbReference type="PIRSR" id="PIRSR607754-1"/>
    </source>
</evidence>
<evidence type="ECO:0000256" key="17">
    <source>
        <dbReference type="ARBA" id="ARBA00023211"/>
    </source>
</evidence>
<evidence type="ECO:0000256" key="16">
    <source>
        <dbReference type="ARBA" id="ARBA00023180"/>
    </source>
</evidence>
<keyword evidence="14" id="KW-0472">Membrane</keyword>
<dbReference type="RefSeq" id="XP_018322845.1">
    <property type="nucleotide sequence ID" value="XM_018467343.1"/>
</dbReference>
<feature type="binding site" evidence="23">
    <location>
        <begin position="162"/>
        <end position="166"/>
    </location>
    <ligand>
        <name>substrate</name>
    </ligand>
</feature>
<feature type="disulfide bond" evidence="25">
    <location>
        <begin position="263"/>
        <end position="286"/>
    </location>
</feature>
<evidence type="ECO:0000256" key="2">
    <source>
        <dbReference type="ARBA" id="ARBA00004323"/>
    </source>
</evidence>
<reference evidence="27" key="1">
    <citation type="submission" date="2025-08" db="UniProtKB">
        <authorList>
            <consortium name="RefSeq"/>
        </authorList>
    </citation>
    <scope>IDENTIFICATION</scope>
    <source>
        <tissue evidence="27">Entire body</tissue>
    </source>
</reference>
<keyword evidence="17 24" id="KW-0464">Manganese</keyword>
<dbReference type="SUPFAM" id="SSF53448">
    <property type="entry name" value="Nucleotide-diphospho-sugar transferases"/>
    <property type="match status" value="1"/>
</dbReference>
<feature type="binding site" evidence="23">
    <location>
        <begin position="56"/>
        <end position="60"/>
    </location>
    <ligand>
        <name>substrate</name>
    </ligand>
</feature>
<feature type="disulfide bond" evidence="25">
    <location>
        <begin position="268"/>
        <end position="370"/>
    </location>
</feature>
<keyword evidence="16" id="KW-0325">Glycoprotein</keyword>
<name>A0A1W4WS46_AGRPL</name>
<keyword evidence="8" id="KW-0808">Transferase</keyword>
<evidence type="ECO:0000256" key="1">
    <source>
        <dbReference type="ARBA" id="ARBA00001936"/>
    </source>
</evidence>
<keyword evidence="12" id="KW-1133">Transmembrane helix</keyword>
<keyword evidence="13" id="KW-0333">Golgi apparatus</keyword>
<dbReference type="GO" id="GO:0046872">
    <property type="term" value="F:metal ion binding"/>
    <property type="evidence" value="ECO:0007669"/>
    <property type="project" value="UniProtKB-KW"/>
</dbReference>
<evidence type="ECO:0000256" key="3">
    <source>
        <dbReference type="ARBA" id="ARBA00004922"/>
    </source>
</evidence>
<evidence type="ECO:0000256" key="14">
    <source>
        <dbReference type="ARBA" id="ARBA00023136"/>
    </source>
</evidence>
<dbReference type="Pfam" id="PF05060">
    <property type="entry name" value="MGAT2"/>
    <property type="match status" value="1"/>
</dbReference>
<feature type="binding site" evidence="24">
    <location>
        <position position="304"/>
    </location>
    <ligand>
        <name>Mn(2+)</name>
        <dbReference type="ChEBI" id="CHEBI:29035"/>
    </ligand>
</feature>
<organism evidence="26 27">
    <name type="scientific">Agrilus planipennis</name>
    <name type="common">Emerald ash borer</name>
    <name type="synonym">Agrilus marcopoli</name>
    <dbReference type="NCBI Taxonomy" id="224129"/>
    <lineage>
        <taxon>Eukaryota</taxon>
        <taxon>Metazoa</taxon>
        <taxon>Ecdysozoa</taxon>
        <taxon>Arthropoda</taxon>
        <taxon>Hexapoda</taxon>
        <taxon>Insecta</taxon>
        <taxon>Pterygota</taxon>
        <taxon>Neoptera</taxon>
        <taxon>Endopterygota</taxon>
        <taxon>Coleoptera</taxon>
        <taxon>Polyphaga</taxon>
        <taxon>Elateriformia</taxon>
        <taxon>Buprestoidea</taxon>
        <taxon>Buprestidae</taxon>
        <taxon>Agrilinae</taxon>
        <taxon>Agrilus</taxon>
    </lineage>
</organism>
<keyword evidence="15 25" id="KW-1015">Disulfide bond</keyword>
<evidence type="ECO:0000256" key="5">
    <source>
        <dbReference type="ARBA" id="ARBA00012613"/>
    </source>
</evidence>
<comment type="catalytic activity">
    <reaction evidence="22">
        <text>an N(4)-{beta-D-GlcNAc-(1-&gt;2)-alpha-D-Man-(1-&gt;3)-[alpha-D-Man-(1-&gt;6)]-beta-D-Man-(1-&gt;4)-beta-D-GlcNAc-(1-&gt;4)-beta-D-GlcNAc}-L-asparaginyl-[protein] + UDP-N-acetyl-alpha-D-glucosamine = N(4)-{beta-D-GlcNAc-(1-&gt;2)-alpha-D-Man-(1-&gt;3)-[beta-D-GlcNAc-(1-&gt;2)-alpha-D-Man-(1-&gt;6)]-beta-D-Man-(1-&gt;4)-beta-D-GlcNAc-(1-&gt;4)-beta-D-GlcNAc}-L-asparaginyl-[protein] + UDP + H(+)</text>
        <dbReference type="Rhea" id="RHEA:12941"/>
        <dbReference type="Rhea" id="RHEA-COMP:13526"/>
        <dbReference type="Rhea" id="RHEA-COMP:14369"/>
        <dbReference type="ChEBI" id="CHEBI:15378"/>
        <dbReference type="ChEBI" id="CHEBI:57705"/>
        <dbReference type="ChEBI" id="CHEBI:58223"/>
        <dbReference type="ChEBI" id="CHEBI:60615"/>
        <dbReference type="ChEBI" id="CHEBI:60651"/>
        <dbReference type="EC" id="2.4.1.143"/>
    </reaction>
</comment>
<evidence type="ECO:0000313" key="26">
    <source>
        <dbReference type="Proteomes" id="UP000192223"/>
    </source>
</evidence>
<comment type="subcellular location">
    <subcellularLocation>
        <location evidence="2">Golgi apparatus membrane</location>
        <topology evidence="2">Single-pass type II membrane protein</topology>
    </subcellularLocation>
</comment>
<dbReference type="InterPro" id="IPR007754">
    <property type="entry name" value="GlcNAc_II"/>
</dbReference>
<evidence type="ECO:0000256" key="15">
    <source>
        <dbReference type="ARBA" id="ARBA00023157"/>
    </source>
</evidence>
<dbReference type="GO" id="GO:0006487">
    <property type="term" value="P:protein N-linked glycosylation"/>
    <property type="evidence" value="ECO:0007669"/>
    <property type="project" value="TreeGrafter"/>
</dbReference>
<evidence type="ECO:0000313" key="27">
    <source>
        <dbReference type="RefSeq" id="XP_018322845.1"/>
    </source>
</evidence>
<evidence type="ECO:0000256" key="25">
    <source>
        <dbReference type="PIRSR" id="PIRSR607754-3"/>
    </source>
</evidence>
<dbReference type="EC" id="2.4.1.143" evidence="5"/>
<keyword evidence="7" id="KW-0328">Glycosyltransferase</keyword>
<evidence type="ECO:0000256" key="11">
    <source>
        <dbReference type="ARBA" id="ARBA00022968"/>
    </source>
</evidence>
<dbReference type="UniPathway" id="UPA00378"/>
<sequence length="378" mass="44455">MTFKYVMILILCFFVILLIYEMKWDEPSQLTKLKSSTRTSDSSGLHNNYSIVIIIQVHDRVQYLNNLIDSLSKVLSISTALLVLSHDVVQEDINNIVRNITFCKVIQIFFPYSIQNYPDKFPGNDPNDCPRDMLKIEAMKRNCNGARFPDKYNHYRDPKLNQIKHHWWWKANYVFDKLDVTQNHTGLFLFLEEDFYVLPDLINVAKLMGNACKRYNDCGGIILGENLRFICHRKELRAHLQYKKINSVGFAIYRRTWEAIRKCYRYFCTFDDYNWDFSLLYALKMCLKSDVAFLTNSCSPRVIHIGSCGVHYDKNRTQDCERGLRNVEMANHILMRNLNPKKINVTVQYKKSKPRKESGGWGDPRDHNLCLSMVNRNV</sequence>
<dbReference type="Proteomes" id="UP000192223">
    <property type="component" value="Unplaced"/>
</dbReference>
<evidence type="ECO:0000256" key="8">
    <source>
        <dbReference type="ARBA" id="ARBA00022679"/>
    </source>
</evidence>
<dbReference type="AlphaFoldDB" id="A0A1W4WS46"/>
<feature type="disulfide bond" evidence="25">
    <location>
        <begin position="129"/>
        <end position="143"/>
    </location>
</feature>
<dbReference type="KEGG" id="apln:108735401"/>
<dbReference type="PANTHER" id="PTHR12871:SF0">
    <property type="entry name" value="ALPHA-1,6-MANNOSYL-GLYCOPROTEIN 2-BETA-N-ACETYLGLUCOSAMINYLTRANSFERASE"/>
    <property type="match status" value="1"/>
</dbReference>
<feature type="binding site" evidence="24">
    <location>
        <position position="194"/>
    </location>
    <ligand>
        <name>Mn(2+)</name>
        <dbReference type="ChEBI" id="CHEBI:29035"/>
    </ligand>
</feature>
<keyword evidence="11" id="KW-0735">Signal-anchor</keyword>
<evidence type="ECO:0000256" key="24">
    <source>
        <dbReference type="PIRSR" id="PIRSR607754-2"/>
    </source>
</evidence>
<evidence type="ECO:0000256" key="12">
    <source>
        <dbReference type="ARBA" id="ARBA00022989"/>
    </source>
</evidence>
<evidence type="ECO:0000256" key="19">
    <source>
        <dbReference type="ARBA" id="ARBA00031203"/>
    </source>
</evidence>
<dbReference type="Gene3D" id="3.90.550.10">
    <property type="entry name" value="Spore Coat Polysaccharide Biosynthesis Protein SpsA, Chain A"/>
    <property type="match status" value="1"/>
</dbReference>
<evidence type="ECO:0000256" key="4">
    <source>
        <dbReference type="ARBA" id="ARBA00011011"/>
    </source>
</evidence>
<protein>
    <recommendedName>
        <fullName evidence="6">Alpha-1,6-mannosyl-glycoprotein 2-beta-N-acetylglucosaminyltransferase</fullName>
        <ecNumber evidence="5">2.4.1.143</ecNumber>
    </recommendedName>
    <alternativeName>
        <fullName evidence="21">Beta-1,2-N-acetylglucosaminyltransferase II</fullName>
    </alternativeName>
    <alternativeName>
        <fullName evidence="20">GlcNAc-T II</fullName>
    </alternativeName>
    <alternativeName>
        <fullName evidence="19">Mannoside acetylglucosaminyltransferase 2</fullName>
    </alternativeName>
    <alternativeName>
        <fullName evidence="18">N-glycosyl-oligosaccharide-glycoprotein N-acetylglucosaminyltransferase II</fullName>
    </alternativeName>
</protein>
<dbReference type="GO" id="GO:0000139">
    <property type="term" value="C:Golgi membrane"/>
    <property type="evidence" value="ECO:0007669"/>
    <property type="project" value="UniProtKB-SubCell"/>
</dbReference>
<evidence type="ECO:0000256" key="22">
    <source>
        <dbReference type="ARBA" id="ARBA00093257"/>
    </source>
</evidence>
<dbReference type="PANTHER" id="PTHR12871">
    <property type="entry name" value="BETA-1,2-N-ACETYLGLUCOSAMINYLTRANSFERASE II"/>
    <property type="match status" value="1"/>
</dbReference>
<comment type="cofactor">
    <cofactor evidence="1 24">
        <name>Mn(2+)</name>
        <dbReference type="ChEBI" id="CHEBI:29035"/>
    </cofactor>
</comment>
<dbReference type="GO" id="GO:0005795">
    <property type="term" value="C:Golgi stack"/>
    <property type="evidence" value="ECO:0007669"/>
    <property type="project" value="InterPro"/>
</dbReference>
<feature type="binding site" evidence="23">
    <location>
        <position position="87"/>
    </location>
    <ligand>
        <name>substrate</name>
    </ligand>
</feature>
<evidence type="ECO:0000256" key="21">
    <source>
        <dbReference type="ARBA" id="ARBA00032915"/>
    </source>
</evidence>
<keyword evidence="10 24" id="KW-0479">Metal-binding</keyword>
<keyword evidence="26" id="KW-1185">Reference proteome</keyword>
<evidence type="ECO:0000256" key="20">
    <source>
        <dbReference type="ARBA" id="ARBA00032552"/>
    </source>
</evidence>
<evidence type="ECO:0000256" key="7">
    <source>
        <dbReference type="ARBA" id="ARBA00022676"/>
    </source>
</evidence>
<evidence type="ECO:0000256" key="13">
    <source>
        <dbReference type="ARBA" id="ARBA00023034"/>
    </source>
</evidence>
<dbReference type="GO" id="GO:0009312">
    <property type="term" value="P:oligosaccharide biosynthetic process"/>
    <property type="evidence" value="ECO:0007669"/>
    <property type="project" value="InterPro"/>
</dbReference>
<gene>
    <name evidence="27" type="primary">LOC108735401</name>
</gene>
<evidence type="ECO:0000256" key="10">
    <source>
        <dbReference type="ARBA" id="ARBA00022723"/>
    </source>
</evidence>
<dbReference type="InParanoid" id="A0A1W4WS46"/>
<dbReference type="GeneID" id="108735401"/>
<evidence type="ECO:0000256" key="6">
    <source>
        <dbReference type="ARBA" id="ARBA00014817"/>
    </source>
</evidence>
<keyword evidence="9" id="KW-0812">Transmembrane</keyword>
<comment type="pathway">
    <text evidence="3">Protein modification; protein glycosylation.</text>
</comment>
<comment type="similarity">
    <text evidence="4">Belongs to the glycosyltransferase 16 (GT16) protein family.</text>
</comment>
<accession>A0A1W4WS46</accession>
<dbReference type="OrthoDB" id="6019616at2759"/>
<dbReference type="GO" id="GO:0008455">
    <property type="term" value="F:alpha-1,6-mannosylglycoprotein 2-beta-N-acetylglucosaminyltransferase activity"/>
    <property type="evidence" value="ECO:0007669"/>
    <property type="project" value="UniProtKB-EC"/>
</dbReference>
<dbReference type="STRING" id="224129.A0A1W4WS46"/>
<evidence type="ECO:0000256" key="18">
    <source>
        <dbReference type="ARBA" id="ARBA00029663"/>
    </source>
</evidence>
<dbReference type="InterPro" id="IPR029044">
    <property type="entry name" value="Nucleotide-diphossugar_trans"/>
</dbReference>
<evidence type="ECO:0000256" key="9">
    <source>
        <dbReference type="ARBA" id="ARBA00022692"/>
    </source>
</evidence>